<evidence type="ECO:0000256" key="3">
    <source>
        <dbReference type="RuleBase" id="RU003788"/>
    </source>
</evidence>
<dbReference type="SUPFAM" id="SSF53955">
    <property type="entry name" value="Lysozyme-like"/>
    <property type="match status" value="1"/>
</dbReference>
<evidence type="ECO:0000313" key="4">
    <source>
        <dbReference type="EMBL" id="MBB6101842.1"/>
    </source>
</evidence>
<organism evidence="4 5">
    <name type="scientific">Paraburkholderia bannensis</name>
    <dbReference type="NCBI Taxonomy" id="765414"/>
    <lineage>
        <taxon>Bacteria</taxon>
        <taxon>Pseudomonadati</taxon>
        <taxon>Pseudomonadota</taxon>
        <taxon>Betaproteobacteria</taxon>
        <taxon>Burkholderiales</taxon>
        <taxon>Burkholderiaceae</taxon>
        <taxon>Paraburkholderia</taxon>
    </lineage>
</organism>
<accession>A0A7W9TUZ9</accession>
<keyword evidence="3 4" id="KW-0326">Glycosidase</keyword>
<comment type="caution">
    <text evidence="4">The sequence shown here is derived from an EMBL/GenBank/DDBJ whole genome shotgun (WGS) entry which is preliminary data.</text>
</comment>
<dbReference type="InterPro" id="IPR052619">
    <property type="entry name" value="Phage_lysozyme-like"/>
</dbReference>
<dbReference type="GO" id="GO:0016998">
    <property type="term" value="P:cell wall macromolecule catabolic process"/>
    <property type="evidence" value="ECO:0007669"/>
    <property type="project" value="InterPro"/>
</dbReference>
<dbReference type="GO" id="GO:0009253">
    <property type="term" value="P:peptidoglycan catabolic process"/>
    <property type="evidence" value="ECO:0007669"/>
    <property type="project" value="InterPro"/>
</dbReference>
<dbReference type="PANTHER" id="PTHR37406">
    <property type="entry name" value="T4-TYPE LYSOZYME 1-RELATED"/>
    <property type="match status" value="1"/>
</dbReference>
<dbReference type="RefSeq" id="WP_183723478.1">
    <property type="nucleotide sequence ID" value="NZ_JACHBW010000004.1"/>
</dbReference>
<dbReference type="EMBL" id="JACHBW010000004">
    <property type="protein sequence ID" value="MBB6101842.1"/>
    <property type="molecule type" value="Genomic_DNA"/>
</dbReference>
<dbReference type="Proteomes" id="UP000571554">
    <property type="component" value="Unassembled WGS sequence"/>
</dbReference>
<comment type="similarity">
    <text evidence="3">Belongs to the glycosyl hydrolase 24 family.</text>
</comment>
<reference evidence="4 5" key="1">
    <citation type="submission" date="2020-08" db="EMBL/GenBank/DDBJ databases">
        <title>Above-ground endophytic microbial communities from plants in different locations in the United States.</title>
        <authorList>
            <person name="Frank C."/>
        </authorList>
    </citation>
    <scope>NUCLEOTIDE SEQUENCE [LARGE SCALE GENOMIC DNA]</scope>
    <source>
        <strain evidence="4 5">WP4_2_2</strain>
    </source>
</reference>
<dbReference type="GO" id="GO:0031640">
    <property type="term" value="P:killing of cells of another organism"/>
    <property type="evidence" value="ECO:0007669"/>
    <property type="project" value="UniProtKB-KW"/>
</dbReference>
<dbReference type="AlphaFoldDB" id="A0A7W9TUZ9"/>
<sequence>MILTLLYTELRRDEGVRTVPYKDTTGNLTVGVGHNLTASPLPAGWTYPLSQAQITQLLITDVANTIAQLNASAKWWGTLCEVRQRVVANMAFNLGITKFLGFEKAISAMKEGAWDVAADEMQNSLWFKQVGDRAVRLCQAMRTGVMPVASGVA</sequence>
<dbReference type="GO" id="GO:0042742">
    <property type="term" value="P:defense response to bacterium"/>
    <property type="evidence" value="ECO:0007669"/>
    <property type="project" value="UniProtKB-KW"/>
</dbReference>
<comment type="catalytic activity">
    <reaction evidence="3">
        <text>Hydrolysis of (1-&gt;4)-beta-linkages between N-acetylmuramic acid and N-acetyl-D-glucosamine residues in a peptidoglycan and between N-acetyl-D-glucosamine residues in chitodextrins.</text>
        <dbReference type="EC" id="3.2.1.17"/>
    </reaction>
</comment>
<dbReference type="InterPro" id="IPR023346">
    <property type="entry name" value="Lysozyme-like_dom_sf"/>
</dbReference>
<dbReference type="Gene3D" id="1.10.530.40">
    <property type="match status" value="1"/>
</dbReference>
<name>A0A7W9TUZ9_9BURK</name>
<keyword evidence="5" id="KW-1185">Reference proteome</keyword>
<evidence type="ECO:0000256" key="2">
    <source>
        <dbReference type="ARBA" id="ARBA00022638"/>
    </source>
</evidence>
<keyword evidence="2 3" id="KW-0081">Bacteriolytic enzyme</keyword>
<proteinExistence type="inferred from homology"/>
<dbReference type="EC" id="3.2.1.17" evidence="3"/>
<dbReference type="GO" id="GO:0003796">
    <property type="term" value="F:lysozyme activity"/>
    <property type="evidence" value="ECO:0007669"/>
    <property type="project" value="UniProtKB-EC"/>
</dbReference>
<protein>
    <recommendedName>
        <fullName evidence="3">Lysozyme</fullName>
        <ecNumber evidence="3">3.2.1.17</ecNumber>
    </recommendedName>
</protein>
<dbReference type="Pfam" id="PF00959">
    <property type="entry name" value="Phage_lysozyme"/>
    <property type="match status" value="1"/>
</dbReference>
<keyword evidence="1 3" id="KW-0929">Antimicrobial</keyword>
<dbReference type="InterPro" id="IPR002196">
    <property type="entry name" value="Glyco_hydro_24"/>
</dbReference>
<gene>
    <name evidence="4" type="ORF">F4827_001690</name>
</gene>
<dbReference type="InterPro" id="IPR023347">
    <property type="entry name" value="Lysozyme_dom_sf"/>
</dbReference>
<keyword evidence="3 4" id="KW-0378">Hydrolase</keyword>
<evidence type="ECO:0000313" key="5">
    <source>
        <dbReference type="Proteomes" id="UP000571554"/>
    </source>
</evidence>
<dbReference type="PANTHER" id="PTHR37406:SF1">
    <property type="entry name" value="T4-TYPE LYSOZYME 1-RELATED"/>
    <property type="match status" value="1"/>
</dbReference>
<evidence type="ECO:0000256" key="1">
    <source>
        <dbReference type="ARBA" id="ARBA00022529"/>
    </source>
</evidence>